<reference evidence="2 3" key="1">
    <citation type="submission" date="2016-10" db="EMBL/GenBank/DDBJ databases">
        <title>Evaluation of Human, Animal and Environmental Mycobacterium chelonae Isolates by Core Genome Phylogenomic Analysis, Targeted Gene Comparison, and Anti-microbial Susceptibility Patterns: A Tale of Mistaken Identities.</title>
        <authorList>
            <person name="Fogelson S.B."/>
            <person name="Camus A.C."/>
            <person name="Lorenz W."/>
            <person name="Vasireddy R."/>
            <person name="Vasireddy S."/>
            <person name="Smith T."/>
            <person name="Brown-Elliott B.A."/>
            <person name="Wallace R.J.Jr."/>
            <person name="Hasan N.A."/>
            <person name="Reischl U."/>
            <person name="Sanchez S."/>
        </authorList>
    </citation>
    <scope>NUCLEOTIDE SEQUENCE [LARGE SCALE GENOMIC DNA]</scope>
    <source>
        <strain evidence="2 3">8528</strain>
    </source>
</reference>
<evidence type="ECO:0000313" key="2">
    <source>
        <dbReference type="EMBL" id="OHU14133.1"/>
    </source>
</evidence>
<evidence type="ECO:0000259" key="1">
    <source>
        <dbReference type="Pfam" id="PF14240"/>
    </source>
</evidence>
<dbReference type="Proteomes" id="UP000179621">
    <property type="component" value="Unassembled WGS sequence"/>
</dbReference>
<name>A0ABX3C6E4_9MYCO</name>
<keyword evidence="3" id="KW-1185">Reference proteome</keyword>
<dbReference type="InterPro" id="IPR025924">
    <property type="entry name" value="YHYH_dom"/>
</dbReference>
<evidence type="ECO:0000313" key="3">
    <source>
        <dbReference type="Proteomes" id="UP000179621"/>
    </source>
</evidence>
<dbReference type="RefSeq" id="WP_070909975.1">
    <property type="nucleotide sequence ID" value="NZ_MLIC01000001.1"/>
</dbReference>
<dbReference type="PANTHER" id="PTHR30289:SF8">
    <property type="entry name" value="YHYH DOMAIN-CONTAINING PROTEIN"/>
    <property type="match status" value="1"/>
</dbReference>
<feature type="domain" description="YHYH" evidence="1">
    <location>
        <begin position="177"/>
        <end position="249"/>
    </location>
</feature>
<dbReference type="Pfam" id="PF14240">
    <property type="entry name" value="YHYH"/>
    <property type="match status" value="1"/>
</dbReference>
<comment type="caution">
    <text evidence="2">The sequence shown here is derived from an EMBL/GenBank/DDBJ whole genome shotgun (WGS) entry which is preliminary data.</text>
</comment>
<gene>
    <name evidence="2" type="ORF">BKG73_00625</name>
</gene>
<sequence length="317" mass="33881">MGVVIWLICVAVVGACAVPRPEGPKPLTLDLSRNYGDLFADGRLPVGDGKIATTGPRVGYVYACPRYAASFAAGAAAGPGVPGPWFSEDGRWYYPDRKAHVRGHVQHDGAFSETTSEGVRVIKTNDLPRNHTTGRFPVATDDTAYQYDRNPNAITAQELTYVLAASPTYGVPQCIGHEVGVMLSGVVLFSALDAGGRDAGAWEVQDDCSGHPEPTGSYHYHTPSPCLAKADVAEVVGYALDGFPITGARVRDGNGLTTRDLDECHGITSAVHMDGRDVRTYHYVMTPDYPYSVSCFRGRPTTTMQGRGQPPGPPPGR</sequence>
<protein>
    <recommendedName>
        <fullName evidence="1">YHYH domain-containing protein</fullName>
    </recommendedName>
</protein>
<accession>A0ABX3C6E4</accession>
<proteinExistence type="predicted"/>
<dbReference type="PANTHER" id="PTHR30289">
    <property type="entry name" value="UNCHARACTERIZED PROTEIN YBCL-RELATED"/>
    <property type="match status" value="1"/>
</dbReference>
<dbReference type="EMBL" id="MLIH01000002">
    <property type="protein sequence ID" value="OHU14133.1"/>
    <property type="molecule type" value="Genomic_DNA"/>
</dbReference>
<organism evidence="2 3">
    <name type="scientific">Mycobacteroides saopaulense</name>
    <dbReference type="NCBI Taxonomy" id="1578165"/>
    <lineage>
        <taxon>Bacteria</taxon>
        <taxon>Bacillati</taxon>
        <taxon>Actinomycetota</taxon>
        <taxon>Actinomycetes</taxon>
        <taxon>Mycobacteriales</taxon>
        <taxon>Mycobacteriaceae</taxon>
        <taxon>Mycobacteroides</taxon>
    </lineage>
</organism>